<dbReference type="GO" id="GO:0071555">
    <property type="term" value="P:cell wall organization"/>
    <property type="evidence" value="ECO:0007669"/>
    <property type="project" value="UniProtKB-KW"/>
</dbReference>
<keyword evidence="14" id="KW-0961">Cell wall biogenesis/degradation</keyword>
<dbReference type="GO" id="GO:0000272">
    <property type="term" value="P:polysaccharide catabolic process"/>
    <property type="evidence" value="ECO:0007669"/>
    <property type="project" value="UniProtKB-KW"/>
</dbReference>
<evidence type="ECO:0000256" key="4">
    <source>
        <dbReference type="ARBA" id="ARBA00008773"/>
    </source>
</evidence>
<keyword evidence="23" id="KW-1185">Reference proteome</keyword>
<dbReference type="InterPro" id="IPR050732">
    <property type="entry name" value="Beta-glucan_modifiers"/>
</dbReference>
<evidence type="ECO:0000256" key="12">
    <source>
        <dbReference type="ARBA" id="ARBA00023180"/>
    </source>
</evidence>
<dbReference type="PANTHER" id="PTHR16631">
    <property type="entry name" value="GLUCAN 1,3-BETA-GLUCOSIDASE"/>
    <property type="match status" value="1"/>
</dbReference>
<dbReference type="AlphaFoldDB" id="A0A9P6EAX5"/>
<dbReference type="Pfam" id="PF00332">
    <property type="entry name" value="Glyco_hydro_17"/>
    <property type="match status" value="1"/>
</dbReference>
<proteinExistence type="inferred from homology"/>
<evidence type="ECO:0000256" key="15">
    <source>
        <dbReference type="ARBA" id="ARBA00023326"/>
    </source>
</evidence>
<evidence type="ECO:0000256" key="11">
    <source>
        <dbReference type="ARBA" id="ARBA00023136"/>
    </source>
</evidence>
<comment type="caution">
    <text evidence="22">The sequence shown here is derived from an EMBL/GenBank/DDBJ whole genome shotgun (WGS) entry which is preliminary data.</text>
</comment>
<dbReference type="Proteomes" id="UP000807306">
    <property type="component" value="Unassembled WGS sequence"/>
</dbReference>
<evidence type="ECO:0000256" key="18">
    <source>
        <dbReference type="ARBA" id="ARBA00043078"/>
    </source>
</evidence>
<keyword evidence="6" id="KW-1003">Cell membrane</keyword>
<evidence type="ECO:0000256" key="16">
    <source>
        <dbReference type="ARBA" id="ARBA00037649"/>
    </source>
</evidence>
<dbReference type="InterPro" id="IPR000490">
    <property type="entry name" value="Glyco_hydro_17"/>
</dbReference>
<dbReference type="GO" id="GO:0009986">
    <property type="term" value="C:cell surface"/>
    <property type="evidence" value="ECO:0007669"/>
    <property type="project" value="TreeGrafter"/>
</dbReference>
<organism evidence="22 23">
    <name type="scientific">Crepidotus variabilis</name>
    <dbReference type="NCBI Taxonomy" id="179855"/>
    <lineage>
        <taxon>Eukaryota</taxon>
        <taxon>Fungi</taxon>
        <taxon>Dikarya</taxon>
        <taxon>Basidiomycota</taxon>
        <taxon>Agaricomycotina</taxon>
        <taxon>Agaricomycetes</taxon>
        <taxon>Agaricomycetidae</taxon>
        <taxon>Agaricales</taxon>
        <taxon>Agaricineae</taxon>
        <taxon>Crepidotaceae</taxon>
        <taxon>Crepidotus</taxon>
    </lineage>
</organism>
<dbReference type="EC" id="3.2.1.39" evidence="5"/>
<feature type="region of interest" description="Disordered" evidence="20">
    <location>
        <begin position="26"/>
        <end position="61"/>
    </location>
</feature>
<gene>
    <name evidence="22" type="ORF">CPB83DRAFT_771734</name>
</gene>
<comment type="catalytic activity">
    <reaction evidence="1">
        <text>Hydrolysis of (1-&gt;3)-beta-D-glucosidic linkages in (1-&gt;3)-beta-D-glucans.</text>
        <dbReference type="EC" id="3.2.1.39"/>
    </reaction>
</comment>
<sequence>MGICLAVTGLIIVGVVVGVVVAGKKTSSSTRSTGSSGSTGASPNSPVQQTDPNDPSKFTKDPDLHQAFYGMAYTPVGSQLPDCGNSLAAVIQDVQIMSQLTKRIRLYGADCNQSALVLEAIKQTKVDMTVFLGNYPIATDNGAAYQRQRDVIQDAIKTYGTDHIGGVTVGNEFMLNYLNANSATDPNSAVGDQGAAILISNIQDTRDMLTSLGVTLQVGNSDAGSYFNNKVLAKVDYGLANVHPWFANVSADDSASWTANFFQEVDIAQAANISNNPKMYIAETGWPTKSSDAGNANNGPSLASEANLQTFLDNFVCQANANGTGYFFFEFCDEDWKDKQFGGVEGWWGLFSQDRKLKNVKIPNCVAP</sequence>
<evidence type="ECO:0000256" key="8">
    <source>
        <dbReference type="ARBA" id="ARBA00022525"/>
    </source>
</evidence>
<evidence type="ECO:0000256" key="20">
    <source>
        <dbReference type="SAM" id="MobiDB-lite"/>
    </source>
</evidence>
<evidence type="ECO:0000256" key="3">
    <source>
        <dbReference type="ARBA" id="ARBA00004401"/>
    </source>
</evidence>
<evidence type="ECO:0000256" key="13">
    <source>
        <dbReference type="ARBA" id="ARBA00023277"/>
    </source>
</evidence>
<evidence type="ECO:0000256" key="10">
    <source>
        <dbReference type="ARBA" id="ARBA00022801"/>
    </source>
</evidence>
<evidence type="ECO:0000256" key="19">
    <source>
        <dbReference type="RuleBase" id="RU004335"/>
    </source>
</evidence>
<evidence type="ECO:0000313" key="23">
    <source>
        <dbReference type="Proteomes" id="UP000807306"/>
    </source>
</evidence>
<dbReference type="GO" id="GO:0042973">
    <property type="term" value="F:glucan endo-1,3-beta-D-glucosidase activity"/>
    <property type="evidence" value="ECO:0007669"/>
    <property type="project" value="UniProtKB-EC"/>
</dbReference>
<evidence type="ECO:0000256" key="21">
    <source>
        <dbReference type="SAM" id="SignalP"/>
    </source>
</evidence>
<keyword evidence="9 21" id="KW-0732">Signal</keyword>
<comment type="function">
    <text evidence="16">Glucanases play a role in cell expansion during growth, in cell-cell fusion during mating, and in spore release during sporulation. This enzyme may be involved in beta-glucan degradation. Active on laminarin and lichenan.</text>
</comment>
<dbReference type="OrthoDB" id="68336at2759"/>
<keyword evidence="8" id="KW-0964">Secreted</keyword>
<evidence type="ECO:0000256" key="5">
    <source>
        <dbReference type="ARBA" id="ARBA00012780"/>
    </source>
</evidence>
<dbReference type="GO" id="GO:0009277">
    <property type="term" value="C:fungal-type cell wall"/>
    <property type="evidence" value="ECO:0007669"/>
    <property type="project" value="TreeGrafter"/>
</dbReference>
<evidence type="ECO:0000256" key="2">
    <source>
        <dbReference type="ARBA" id="ARBA00004191"/>
    </source>
</evidence>
<dbReference type="InterPro" id="IPR017853">
    <property type="entry name" value="GH"/>
</dbReference>
<feature type="chain" id="PRO_5040247759" description="glucan endo-1,3-beta-D-glucosidase" evidence="21">
    <location>
        <begin position="19"/>
        <end position="368"/>
    </location>
</feature>
<dbReference type="GO" id="GO:0005886">
    <property type="term" value="C:plasma membrane"/>
    <property type="evidence" value="ECO:0007669"/>
    <property type="project" value="UniProtKB-SubCell"/>
</dbReference>
<dbReference type="SUPFAM" id="SSF51445">
    <property type="entry name" value="(Trans)glycosidases"/>
    <property type="match status" value="1"/>
</dbReference>
<feature type="signal peptide" evidence="21">
    <location>
        <begin position="1"/>
        <end position="18"/>
    </location>
</feature>
<comment type="subcellular location">
    <subcellularLocation>
        <location evidence="3">Cell membrane</location>
        <topology evidence="3">Single-pass type II membrane protein</topology>
    </subcellularLocation>
    <subcellularLocation>
        <location evidence="2">Secreted</location>
        <location evidence="2">Cell wall</location>
    </subcellularLocation>
</comment>
<keyword evidence="7" id="KW-0134">Cell wall</keyword>
<evidence type="ECO:0000313" key="22">
    <source>
        <dbReference type="EMBL" id="KAF9525627.1"/>
    </source>
</evidence>
<evidence type="ECO:0000256" key="14">
    <source>
        <dbReference type="ARBA" id="ARBA00023316"/>
    </source>
</evidence>
<accession>A0A9P6EAX5</accession>
<dbReference type="PANTHER" id="PTHR16631:SF17">
    <property type="entry name" value="GLUCAN ENDO-1,3-BETA-GLUCOSIDASE BTGC"/>
    <property type="match status" value="1"/>
</dbReference>
<keyword evidence="15" id="KW-0624">Polysaccharide degradation</keyword>
<keyword evidence="12" id="KW-0325">Glycoprotein</keyword>
<name>A0A9P6EAX5_9AGAR</name>
<feature type="compositionally biased region" description="Low complexity" evidence="20">
    <location>
        <begin position="26"/>
        <end position="42"/>
    </location>
</feature>
<evidence type="ECO:0000256" key="9">
    <source>
        <dbReference type="ARBA" id="ARBA00022729"/>
    </source>
</evidence>
<feature type="compositionally biased region" description="Polar residues" evidence="20">
    <location>
        <begin position="43"/>
        <end position="53"/>
    </location>
</feature>
<keyword evidence="10 22" id="KW-0378">Hydrolase</keyword>
<protein>
    <recommendedName>
        <fullName evidence="5">glucan endo-1,3-beta-D-glucosidase</fullName>
        <ecNumber evidence="5">3.2.1.39</ecNumber>
    </recommendedName>
    <alternativeName>
        <fullName evidence="18">Endo-1,3-beta-glucanase btgC</fullName>
    </alternativeName>
    <alternativeName>
        <fullName evidence="17">Laminarinase btgC</fullName>
    </alternativeName>
</protein>
<evidence type="ECO:0000256" key="1">
    <source>
        <dbReference type="ARBA" id="ARBA00000382"/>
    </source>
</evidence>
<keyword evidence="13" id="KW-0119">Carbohydrate metabolism</keyword>
<dbReference type="Gene3D" id="3.20.20.80">
    <property type="entry name" value="Glycosidases"/>
    <property type="match status" value="2"/>
</dbReference>
<reference evidence="22" key="1">
    <citation type="submission" date="2020-11" db="EMBL/GenBank/DDBJ databases">
        <authorList>
            <consortium name="DOE Joint Genome Institute"/>
            <person name="Ahrendt S."/>
            <person name="Riley R."/>
            <person name="Andreopoulos W."/>
            <person name="Labutti K."/>
            <person name="Pangilinan J."/>
            <person name="Ruiz-Duenas F.J."/>
            <person name="Barrasa J.M."/>
            <person name="Sanchez-Garcia M."/>
            <person name="Camarero S."/>
            <person name="Miyauchi S."/>
            <person name="Serrano A."/>
            <person name="Linde D."/>
            <person name="Babiker R."/>
            <person name="Drula E."/>
            <person name="Ayuso-Fernandez I."/>
            <person name="Pacheco R."/>
            <person name="Padilla G."/>
            <person name="Ferreira P."/>
            <person name="Barriuso J."/>
            <person name="Kellner H."/>
            <person name="Castanera R."/>
            <person name="Alfaro M."/>
            <person name="Ramirez L."/>
            <person name="Pisabarro A.G."/>
            <person name="Kuo A."/>
            <person name="Tritt A."/>
            <person name="Lipzen A."/>
            <person name="He G."/>
            <person name="Yan M."/>
            <person name="Ng V."/>
            <person name="Cullen D."/>
            <person name="Martin F."/>
            <person name="Rosso M.-N."/>
            <person name="Henrissat B."/>
            <person name="Hibbett D."/>
            <person name="Martinez A.T."/>
            <person name="Grigoriev I.V."/>
        </authorList>
    </citation>
    <scope>NUCLEOTIDE SEQUENCE</scope>
    <source>
        <strain evidence="22">CBS 506.95</strain>
    </source>
</reference>
<evidence type="ECO:0000256" key="7">
    <source>
        <dbReference type="ARBA" id="ARBA00022512"/>
    </source>
</evidence>
<evidence type="ECO:0000256" key="17">
    <source>
        <dbReference type="ARBA" id="ARBA00042373"/>
    </source>
</evidence>
<dbReference type="GO" id="GO:0005576">
    <property type="term" value="C:extracellular region"/>
    <property type="evidence" value="ECO:0007669"/>
    <property type="project" value="TreeGrafter"/>
</dbReference>
<dbReference type="EMBL" id="MU157881">
    <property type="protein sequence ID" value="KAF9525627.1"/>
    <property type="molecule type" value="Genomic_DNA"/>
</dbReference>
<evidence type="ECO:0000256" key="6">
    <source>
        <dbReference type="ARBA" id="ARBA00022475"/>
    </source>
</evidence>
<keyword evidence="11" id="KW-0472">Membrane</keyword>
<comment type="similarity">
    <text evidence="4 19">Belongs to the glycosyl hydrolase 17 family.</text>
</comment>